<reference evidence="4" key="1">
    <citation type="journal article" date="2016" name="Nat. Commun.">
        <title>The Gonium pectorale genome demonstrates co-option of cell cycle regulation during the evolution of multicellularity.</title>
        <authorList>
            <person name="Hanschen E.R."/>
            <person name="Marriage T.N."/>
            <person name="Ferris P.J."/>
            <person name="Hamaji T."/>
            <person name="Toyoda A."/>
            <person name="Fujiyama A."/>
            <person name="Neme R."/>
            <person name="Noguchi H."/>
            <person name="Minakuchi Y."/>
            <person name="Suzuki M."/>
            <person name="Kawai-Toyooka H."/>
            <person name="Smith D.R."/>
            <person name="Sparks H."/>
            <person name="Anderson J."/>
            <person name="Bakaric R."/>
            <person name="Luria V."/>
            <person name="Karger A."/>
            <person name="Kirschner M.W."/>
            <person name="Durand P.M."/>
            <person name="Michod R.E."/>
            <person name="Nozaki H."/>
            <person name="Olson B.J."/>
        </authorList>
    </citation>
    <scope>NUCLEOTIDE SEQUENCE [LARGE SCALE GENOMIC DNA]</scope>
    <source>
        <strain evidence="4">NIES-2863</strain>
    </source>
</reference>
<organism evidence="3 4">
    <name type="scientific">Gonium pectorale</name>
    <name type="common">Green alga</name>
    <dbReference type="NCBI Taxonomy" id="33097"/>
    <lineage>
        <taxon>Eukaryota</taxon>
        <taxon>Viridiplantae</taxon>
        <taxon>Chlorophyta</taxon>
        <taxon>core chlorophytes</taxon>
        <taxon>Chlorophyceae</taxon>
        <taxon>CS clade</taxon>
        <taxon>Chlamydomonadales</taxon>
        <taxon>Volvocaceae</taxon>
        <taxon>Gonium</taxon>
    </lineage>
</organism>
<dbReference type="InterPro" id="IPR001214">
    <property type="entry name" value="SET_dom"/>
</dbReference>
<comment type="caution">
    <text evidence="3">The sequence shown here is derived from an EMBL/GenBank/DDBJ whole genome shotgun (WGS) entry which is preliminary data.</text>
</comment>
<dbReference type="STRING" id="33097.A0A150GZP3"/>
<evidence type="ECO:0000313" key="4">
    <source>
        <dbReference type="Proteomes" id="UP000075714"/>
    </source>
</evidence>
<evidence type="ECO:0000256" key="1">
    <source>
        <dbReference type="SAM" id="MobiDB-lite"/>
    </source>
</evidence>
<evidence type="ECO:0000259" key="2">
    <source>
        <dbReference type="PROSITE" id="PS50280"/>
    </source>
</evidence>
<feature type="region of interest" description="Disordered" evidence="1">
    <location>
        <begin position="164"/>
        <end position="212"/>
    </location>
</feature>
<accession>A0A150GZP3</accession>
<sequence length="522" mass="53551">MALLLNSATEPEPTLAYYAEAVLRHLENKLSGVACEHCLRFVGTVEVQIGHKLHSLVEQLRGAQEGGQGGGEEGSESGGSVDLEGALEAGERLEQIYSHVSPERIQALLSRSESLPLSDRFPLPQPLPCRRRCGALYCGATCEEAAWEHSHCLLCTGGAADASAASGAGPSTSGQGAGTSSDASGADGSGPSSSQPVPAPAAAGAGPSTPATAAAAAEEELYGIRVDRRALAAFVDHAAATNEIFLLAAKVVAATMLAAARALAAAAPGSEAAGADDAGAAASGSGSAGGAARSALLAAWRPFQHGWKKCWWDAVAVPEDVEDEEEFRGQLRSLASDSLELLAAALRDPRFGPEVLQLEVYGSIVGMFELNNLGLGVSTPVEDYFLALDEMGEGPEREAAMAVTQPLLDALDAEYATGAEATAFMALQSCINHSCDPNCTAACEGPDATVSVVAQRPIAAGTEITLSYIDVSLPYKARQAELADYGFVCRCERCAAEAAAARARRGGAGGKGLRVGGGGRRR</sequence>
<dbReference type="InterPro" id="IPR046341">
    <property type="entry name" value="SET_dom_sf"/>
</dbReference>
<dbReference type="AlphaFoldDB" id="A0A150GZP3"/>
<dbReference type="CDD" id="cd20071">
    <property type="entry name" value="SET_SMYD"/>
    <property type="match status" value="1"/>
</dbReference>
<protein>
    <recommendedName>
        <fullName evidence="2">SET domain-containing protein</fullName>
    </recommendedName>
</protein>
<keyword evidence="4" id="KW-1185">Reference proteome</keyword>
<dbReference type="PROSITE" id="PS50280">
    <property type="entry name" value="SET"/>
    <property type="match status" value="1"/>
</dbReference>
<feature type="region of interest" description="Disordered" evidence="1">
    <location>
        <begin position="62"/>
        <end position="82"/>
    </location>
</feature>
<gene>
    <name evidence="3" type="ORF">GPECTOR_3g421</name>
</gene>
<dbReference type="OrthoDB" id="5945798at2759"/>
<dbReference type="Proteomes" id="UP000075714">
    <property type="component" value="Unassembled WGS sequence"/>
</dbReference>
<name>A0A150GZP3_GONPE</name>
<proteinExistence type="predicted"/>
<dbReference type="PANTHER" id="PTHR47436:SF1">
    <property type="entry name" value="SET DOMAIN-CONTAINING PROTEIN"/>
    <property type="match status" value="1"/>
</dbReference>
<dbReference type="SUPFAM" id="SSF82199">
    <property type="entry name" value="SET domain"/>
    <property type="match status" value="1"/>
</dbReference>
<dbReference type="Gene3D" id="2.170.270.10">
    <property type="entry name" value="SET domain"/>
    <property type="match status" value="1"/>
</dbReference>
<dbReference type="EMBL" id="LSYV01000004">
    <property type="protein sequence ID" value="KXZ55285.1"/>
    <property type="molecule type" value="Genomic_DNA"/>
</dbReference>
<dbReference type="Pfam" id="PF00856">
    <property type="entry name" value="SET"/>
    <property type="match status" value="1"/>
</dbReference>
<dbReference type="InterPro" id="IPR044237">
    <property type="entry name" value="ATXR2-like"/>
</dbReference>
<dbReference type="GO" id="GO:0008168">
    <property type="term" value="F:methyltransferase activity"/>
    <property type="evidence" value="ECO:0007669"/>
    <property type="project" value="InterPro"/>
</dbReference>
<feature type="domain" description="SET" evidence="2">
    <location>
        <begin position="356"/>
        <end position="469"/>
    </location>
</feature>
<evidence type="ECO:0000313" key="3">
    <source>
        <dbReference type="EMBL" id="KXZ55285.1"/>
    </source>
</evidence>
<dbReference type="PANTHER" id="PTHR47436">
    <property type="entry name" value="HISTONE-LYSINE N-METHYLTRANSFERASE ATXR2"/>
    <property type="match status" value="1"/>
</dbReference>